<evidence type="ECO:0000256" key="3">
    <source>
        <dbReference type="ARBA" id="ARBA00022833"/>
    </source>
</evidence>
<dbReference type="InterPro" id="IPR043135">
    <property type="entry name" value="Fur_C"/>
</dbReference>
<keyword evidence="6" id="KW-0804">Transcription</keyword>
<evidence type="ECO:0000256" key="4">
    <source>
        <dbReference type="ARBA" id="ARBA00023015"/>
    </source>
</evidence>
<evidence type="ECO:0000256" key="5">
    <source>
        <dbReference type="ARBA" id="ARBA00023125"/>
    </source>
</evidence>
<dbReference type="Proteomes" id="UP001225644">
    <property type="component" value="Unassembled WGS sequence"/>
</dbReference>
<keyword evidence="3" id="KW-0862">Zinc</keyword>
<keyword evidence="8" id="KW-1185">Reference proteome</keyword>
<dbReference type="PANTHER" id="PTHR33202:SF7">
    <property type="entry name" value="FERRIC UPTAKE REGULATION PROTEIN"/>
    <property type="match status" value="1"/>
</dbReference>
<dbReference type="SUPFAM" id="SSF46785">
    <property type="entry name" value="Winged helix' DNA-binding domain"/>
    <property type="match status" value="1"/>
</dbReference>
<dbReference type="InterPro" id="IPR002481">
    <property type="entry name" value="FUR"/>
</dbReference>
<protein>
    <submittedName>
        <fullName evidence="7">Fur family peroxide stress response transcriptional regulator</fullName>
    </submittedName>
</protein>
<dbReference type="Gene3D" id="3.30.1490.190">
    <property type="match status" value="1"/>
</dbReference>
<dbReference type="RefSeq" id="WP_307402882.1">
    <property type="nucleotide sequence ID" value="NZ_JAUSUX010000018.1"/>
</dbReference>
<evidence type="ECO:0000256" key="1">
    <source>
        <dbReference type="ARBA" id="ARBA00007957"/>
    </source>
</evidence>
<organism evidence="7 8">
    <name type="scientific">Desulfofundulus luciae</name>
    <dbReference type="NCBI Taxonomy" id="74702"/>
    <lineage>
        <taxon>Bacteria</taxon>
        <taxon>Bacillati</taxon>
        <taxon>Bacillota</taxon>
        <taxon>Clostridia</taxon>
        <taxon>Eubacteriales</taxon>
        <taxon>Peptococcaceae</taxon>
        <taxon>Desulfofundulus</taxon>
    </lineage>
</organism>
<keyword evidence="2" id="KW-0678">Repressor</keyword>
<evidence type="ECO:0000256" key="2">
    <source>
        <dbReference type="ARBA" id="ARBA00022491"/>
    </source>
</evidence>
<accession>A0ABU0B417</accession>
<dbReference type="CDD" id="cd07153">
    <property type="entry name" value="Fur_like"/>
    <property type="match status" value="1"/>
</dbReference>
<dbReference type="EMBL" id="JAUSUX010000018">
    <property type="protein sequence ID" value="MDQ0287034.1"/>
    <property type="molecule type" value="Genomic_DNA"/>
</dbReference>
<gene>
    <name evidence="7" type="ORF">J2Z49_002151</name>
</gene>
<evidence type="ECO:0000256" key="6">
    <source>
        <dbReference type="ARBA" id="ARBA00023163"/>
    </source>
</evidence>
<dbReference type="Pfam" id="PF01475">
    <property type="entry name" value="FUR"/>
    <property type="match status" value="1"/>
</dbReference>
<reference evidence="7 8" key="1">
    <citation type="submission" date="2023-07" db="EMBL/GenBank/DDBJ databases">
        <title>Genomic Encyclopedia of Type Strains, Phase IV (KMG-IV): sequencing the most valuable type-strain genomes for metagenomic binning, comparative biology and taxonomic classification.</title>
        <authorList>
            <person name="Goeker M."/>
        </authorList>
    </citation>
    <scope>NUCLEOTIDE SEQUENCE [LARGE SCALE GENOMIC DNA]</scope>
    <source>
        <strain evidence="7 8">DSM 12396</strain>
    </source>
</reference>
<comment type="caution">
    <text evidence="7">The sequence shown here is derived from an EMBL/GenBank/DDBJ whole genome shotgun (WGS) entry which is preliminary data.</text>
</comment>
<dbReference type="InterPro" id="IPR036388">
    <property type="entry name" value="WH-like_DNA-bd_sf"/>
</dbReference>
<comment type="similarity">
    <text evidence="1">Belongs to the Fur family.</text>
</comment>
<proteinExistence type="inferred from homology"/>
<evidence type="ECO:0000313" key="8">
    <source>
        <dbReference type="Proteomes" id="UP001225644"/>
    </source>
</evidence>
<dbReference type="PANTHER" id="PTHR33202">
    <property type="entry name" value="ZINC UPTAKE REGULATION PROTEIN"/>
    <property type="match status" value="1"/>
</dbReference>
<keyword evidence="5" id="KW-0238">DNA-binding</keyword>
<dbReference type="Gene3D" id="1.10.10.10">
    <property type="entry name" value="Winged helix-like DNA-binding domain superfamily/Winged helix DNA-binding domain"/>
    <property type="match status" value="1"/>
</dbReference>
<sequence>MERGSYKGRKEYIPALAEKLKRFGLRATPQRLAILAFLEGNTSHPSAEEIFRELKPRLPSISLATVYGTLEVLRREGGIQELTIDSERKRFDPNPKPHNHFLCRNCGRVYDLPVGLPALTPPKKIEGFWVETFTVDFYGLCPACQK</sequence>
<evidence type="ECO:0000313" key="7">
    <source>
        <dbReference type="EMBL" id="MDQ0287034.1"/>
    </source>
</evidence>
<keyword evidence="4" id="KW-0805">Transcription regulation</keyword>
<name>A0ABU0B417_9FIRM</name>
<dbReference type="InterPro" id="IPR036390">
    <property type="entry name" value="WH_DNA-bd_sf"/>
</dbReference>